<dbReference type="Proteomes" id="UP000616724">
    <property type="component" value="Unassembled WGS sequence"/>
</dbReference>
<keyword evidence="2" id="KW-1185">Reference proteome</keyword>
<protein>
    <submittedName>
        <fullName evidence="1">Uncharacterized protein</fullName>
    </submittedName>
</protein>
<dbReference type="EMBL" id="BOOH01000048">
    <property type="protein sequence ID" value="GIH79424.1"/>
    <property type="molecule type" value="Genomic_DNA"/>
</dbReference>
<evidence type="ECO:0000313" key="2">
    <source>
        <dbReference type="Proteomes" id="UP000616724"/>
    </source>
</evidence>
<dbReference type="AlphaFoldDB" id="A0A8J3RQP3"/>
<gene>
    <name evidence="1" type="ORF">Plo01_58530</name>
</gene>
<organism evidence="1 2">
    <name type="scientific">Planobispora longispora</name>
    <dbReference type="NCBI Taxonomy" id="28887"/>
    <lineage>
        <taxon>Bacteria</taxon>
        <taxon>Bacillati</taxon>
        <taxon>Actinomycetota</taxon>
        <taxon>Actinomycetes</taxon>
        <taxon>Streptosporangiales</taxon>
        <taxon>Streptosporangiaceae</taxon>
        <taxon>Planobispora</taxon>
    </lineage>
</organism>
<comment type="caution">
    <text evidence="1">The sequence shown here is derived from an EMBL/GenBank/DDBJ whole genome shotgun (WGS) entry which is preliminary data.</text>
</comment>
<evidence type="ECO:0000313" key="1">
    <source>
        <dbReference type="EMBL" id="GIH79424.1"/>
    </source>
</evidence>
<accession>A0A8J3RQP3</accession>
<proteinExistence type="predicted"/>
<sequence>MNELEVLEKMRSRIPLRDPDELARAVGWEPPTRHIARTPRGVRRRLPGLIGTMRAGTAWRVAAGAAVLVGAVMAAVLGPSLVPGGAAGAKSYASAAIDIVQEGGNWVARIKDPLAEHERYREGFESLGLDVTLELVPASPSLVGQPVVPMFHPGAPGPSGPAGEFSAGVEPEGCTPGALGCHLAFRIPVGFTGEVRAQLGRPARPGEPYQTGAAATAEGEALEGVTVSGRTVAQVLADVRERGLDVVYRRVRADPDAPTVNFLDGKSRQAFHLSYEPVSADAVGQDWLVWEARAHSGRTVVLEVTPTPLEPIGSS</sequence>
<reference evidence="1 2" key="1">
    <citation type="submission" date="2021-01" db="EMBL/GenBank/DDBJ databases">
        <title>Whole genome shotgun sequence of Planobispora longispora NBRC 13918.</title>
        <authorList>
            <person name="Komaki H."/>
            <person name="Tamura T."/>
        </authorList>
    </citation>
    <scope>NUCLEOTIDE SEQUENCE [LARGE SCALE GENOMIC DNA]</scope>
    <source>
        <strain evidence="1 2">NBRC 13918</strain>
    </source>
</reference>
<dbReference type="RefSeq" id="WP_203893886.1">
    <property type="nucleotide sequence ID" value="NZ_BOOH01000048.1"/>
</dbReference>
<name>A0A8J3RQP3_9ACTN</name>